<dbReference type="GeneID" id="106815464"/>
<protein>
    <submittedName>
        <fullName evidence="6">Protein Fe65 homolog</fullName>
    </submittedName>
</protein>
<feature type="compositionally biased region" description="Basic and acidic residues" evidence="2">
    <location>
        <begin position="229"/>
        <end position="246"/>
    </location>
</feature>
<feature type="domain" description="WW" evidence="4">
    <location>
        <begin position="234"/>
        <end position="266"/>
    </location>
</feature>
<dbReference type="CDD" id="cd00201">
    <property type="entry name" value="WW"/>
    <property type="match status" value="1"/>
</dbReference>
<dbReference type="CDD" id="cd01271">
    <property type="entry name" value="PTB2_Fe65"/>
    <property type="match status" value="1"/>
</dbReference>
<feature type="region of interest" description="Disordered" evidence="2">
    <location>
        <begin position="93"/>
        <end position="116"/>
    </location>
</feature>
<dbReference type="InterPro" id="IPR036020">
    <property type="entry name" value="WW_dom_sf"/>
</dbReference>
<keyword evidence="5" id="KW-1185">Reference proteome</keyword>
<dbReference type="PROSITE" id="PS01179">
    <property type="entry name" value="PID"/>
    <property type="match status" value="2"/>
</dbReference>
<reference evidence="6" key="1">
    <citation type="submission" date="2025-08" db="UniProtKB">
        <authorList>
            <consortium name="RefSeq"/>
        </authorList>
    </citation>
    <scope>IDENTIFICATION</scope>
</reference>
<accession>A0ABM1ET90</accession>
<evidence type="ECO:0000259" key="4">
    <source>
        <dbReference type="PROSITE" id="PS50020"/>
    </source>
</evidence>
<organism evidence="5 6">
    <name type="scientific">Priapulus caudatus</name>
    <name type="common">Priapulid worm</name>
    <dbReference type="NCBI Taxonomy" id="37621"/>
    <lineage>
        <taxon>Eukaryota</taxon>
        <taxon>Metazoa</taxon>
        <taxon>Ecdysozoa</taxon>
        <taxon>Scalidophora</taxon>
        <taxon>Priapulida</taxon>
        <taxon>Priapulimorpha</taxon>
        <taxon>Priapulimorphida</taxon>
        <taxon>Priapulidae</taxon>
        <taxon>Priapulus</taxon>
    </lineage>
</organism>
<dbReference type="InterPro" id="IPR006020">
    <property type="entry name" value="PTB/PI_dom"/>
</dbReference>
<evidence type="ECO:0000256" key="1">
    <source>
        <dbReference type="ARBA" id="ARBA00022737"/>
    </source>
</evidence>
<dbReference type="Gene3D" id="2.20.70.10">
    <property type="match status" value="1"/>
</dbReference>
<dbReference type="PANTHER" id="PTHR14058:SF8">
    <property type="entry name" value="PROTEIN FE65 HOMOLOG"/>
    <property type="match status" value="1"/>
</dbReference>
<dbReference type="SUPFAM" id="SSF50729">
    <property type="entry name" value="PH domain-like"/>
    <property type="match status" value="2"/>
</dbReference>
<feature type="compositionally biased region" description="Basic and acidic residues" evidence="2">
    <location>
        <begin position="200"/>
        <end position="221"/>
    </location>
</feature>
<gene>
    <name evidence="6" type="primary">LOC106815464</name>
</gene>
<feature type="compositionally biased region" description="Polar residues" evidence="2">
    <location>
        <begin position="98"/>
        <end position="109"/>
    </location>
</feature>
<feature type="compositionally biased region" description="Polar residues" evidence="2">
    <location>
        <begin position="15"/>
        <end position="24"/>
    </location>
</feature>
<sequence length="673" mass="73605">MSAADSSDAFADNNLPISFSNPNYQLDEALSGGGGGGEMRCAADDGGEIGDDYDDAEIYEDVDTGTFTRDSSVKSRRSYNHIDLPSMGLDLTADPTANLPSTPHLSSPDSVAAGDNADERFRCYRGIESNRNEVDETTVAVDDGSSTVGENNLKNISADSNVGGDAADEEESRKIEYVRGPRNDDIYAVVNKKVKAQLAHSKETERAVSPKEEDSTDRQREEGEDEEEKQQKEEKLPAGWEKHEDADGPYYWHIKSGTIQREPPPPQPSAPPTRPPADVSPAPPDGRQSAETAAEQEEKPAATTEEEAAEEGEGSPPPRQVRFAVQSLGWVEISEDDLTPERSSKAVSRCIVDLSLGRNVALDVVGRWGDGKELYMDLDDHSLKLIHPHDLAVLHAQPIHSIRVWGVGRDNGRDFAYVARDRTTRVHMCHVFRCDSPARTIANTLRDICKRIMIERSLAHNLVAPPAAAPPGGIVRRARPTNLPTQNRRGVRPGSAPPQSFPTPMEEPKKQIRAHYLGATQVARPMGIEVINTAIERMIHMSPREMWSLANVAVAPSVITVVDAGNPERVLQESRVRYLSFLGIGREVEYCAYIMHTAQDLFMAHVFHCEPSSGALAKTIEAACKLRYQKCLDAHARDQEEQTPPTTPKSIGMAIKGMLGSLAGRKKSSGNSS</sequence>
<feature type="compositionally biased region" description="Low complexity" evidence="2">
    <location>
        <begin position="1"/>
        <end position="12"/>
    </location>
</feature>
<feature type="domain" description="PID" evidence="3">
    <location>
        <begin position="511"/>
        <end position="641"/>
    </location>
</feature>
<evidence type="ECO:0000256" key="2">
    <source>
        <dbReference type="SAM" id="MobiDB-lite"/>
    </source>
</evidence>
<feature type="compositionally biased region" description="Basic and acidic residues" evidence="2">
    <location>
        <begin position="171"/>
        <end position="184"/>
    </location>
</feature>
<keyword evidence="1" id="KW-0677">Repeat</keyword>
<feature type="compositionally biased region" description="Pro residues" evidence="2">
    <location>
        <begin position="262"/>
        <end position="275"/>
    </location>
</feature>
<evidence type="ECO:0000313" key="5">
    <source>
        <dbReference type="Proteomes" id="UP000695022"/>
    </source>
</evidence>
<proteinExistence type="predicted"/>
<dbReference type="InterPro" id="IPR039576">
    <property type="entry name" value="APBB1/2/3"/>
</dbReference>
<name>A0ABM1ET90_PRICU</name>
<dbReference type="InterPro" id="IPR001202">
    <property type="entry name" value="WW_dom"/>
</dbReference>
<feature type="compositionally biased region" description="Polar residues" evidence="2">
    <location>
        <begin position="144"/>
        <end position="160"/>
    </location>
</feature>
<dbReference type="SUPFAM" id="SSF51045">
    <property type="entry name" value="WW domain"/>
    <property type="match status" value="1"/>
</dbReference>
<feature type="region of interest" description="Disordered" evidence="2">
    <location>
        <begin position="196"/>
        <end position="320"/>
    </location>
</feature>
<feature type="domain" description="PID" evidence="3">
    <location>
        <begin position="321"/>
        <end position="449"/>
    </location>
</feature>
<feature type="region of interest" description="Disordered" evidence="2">
    <location>
        <begin position="470"/>
        <end position="506"/>
    </location>
</feature>
<feature type="compositionally biased region" description="Acidic residues" evidence="2">
    <location>
        <begin position="304"/>
        <end position="313"/>
    </location>
</feature>
<evidence type="ECO:0000313" key="6">
    <source>
        <dbReference type="RefSeq" id="XP_014675411.1"/>
    </source>
</evidence>
<dbReference type="Gene3D" id="2.30.29.30">
    <property type="entry name" value="Pleckstrin-homology domain (PH domain)/Phosphotyrosine-binding domain (PTB)"/>
    <property type="match status" value="2"/>
</dbReference>
<evidence type="ECO:0000259" key="3">
    <source>
        <dbReference type="PROSITE" id="PS01179"/>
    </source>
</evidence>
<dbReference type="PANTHER" id="PTHR14058">
    <property type="entry name" value="AMYLOID BETA A4 PRECURSOR PROTEIN-BINDING FAMILY B"/>
    <property type="match status" value="1"/>
</dbReference>
<dbReference type="PROSITE" id="PS50020">
    <property type="entry name" value="WW_DOMAIN_2"/>
    <property type="match status" value="1"/>
</dbReference>
<feature type="region of interest" description="Disordered" evidence="2">
    <location>
        <begin position="134"/>
        <end position="184"/>
    </location>
</feature>
<dbReference type="CDD" id="cd01272">
    <property type="entry name" value="PTB1_Fe65"/>
    <property type="match status" value="1"/>
</dbReference>
<dbReference type="RefSeq" id="XP_014675411.1">
    <property type="nucleotide sequence ID" value="XM_014819925.1"/>
</dbReference>
<dbReference type="Pfam" id="PF00640">
    <property type="entry name" value="PID"/>
    <property type="match status" value="2"/>
</dbReference>
<feature type="region of interest" description="Disordered" evidence="2">
    <location>
        <begin position="1"/>
        <end position="48"/>
    </location>
</feature>
<dbReference type="InterPro" id="IPR011993">
    <property type="entry name" value="PH-like_dom_sf"/>
</dbReference>
<dbReference type="SMART" id="SM00462">
    <property type="entry name" value="PTB"/>
    <property type="match status" value="2"/>
</dbReference>
<dbReference type="Proteomes" id="UP000695022">
    <property type="component" value="Unplaced"/>
</dbReference>